<proteinExistence type="predicted"/>
<name>A0A6J4VN50_9DEIN</name>
<dbReference type="InterPro" id="IPR011335">
    <property type="entry name" value="Restrct_endonuc-II-like"/>
</dbReference>
<accession>A0A6J4VN50</accession>
<feature type="domain" description="Putative restriction endonuclease" evidence="1">
    <location>
        <begin position="11"/>
        <end position="163"/>
    </location>
</feature>
<dbReference type="InterPro" id="IPR012296">
    <property type="entry name" value="Nuclease_put_TT1808"/>
</dbReference>
<organism evidence="2">
    <name type="scientific">uncultured Truepera sp</name>
    <dbReference type="NCBI Taxonomy" id="543023"/>
    <lineage>
        <taxon>Bacteria</taxon>
        <taxon>Thermotogati</taxon>
        <taxon>Deinococcota</taxon>
        <taxon>Deinococci</taxon>
        <taxon>Trueperales</taxon>
        <taxon>Trueperaceae</taxon>
        <taxon>Truepera</taxon>
        <taxon>environmental samples</taxon>
    </lineage>
</organism>
<evidence type="ECO:0000259" key="1">
    <source>
        <dbReference type="Pfam" id="PF05685"/>
    </source>
</evidence>
<dbReference type="PANTHER" id="PTHR36558:SF1">
    <property type="entry name" value="RESTRICTION ENDONUCLEASE DOMAIN-CONTAINING PROTEIN-RELATED"/>
    <property type="match status" value="1"/>
</dbReference>
<dbReference type="EMBL" id="CADCWP010000295">
    <property type="protein sequence ID" value="CAA9583789.1"/>
    <property type="molecule type" value="Genomic_DNA"/>
</dbReference>
<dbReference type="AlphaFoldDB" id="A0A6J4VN50"/>
<dbReference type="Gene3D" id="3.90.1570.10">
    <property type="entry name" value="tt1808, chain A"/>
    <property type="match status" value="1"/>
</dbReference>
<reference evidence="2" key="1">
    <citation type="submission" date="2020-02" db="EMBL/GenBank/DDBJ databases">
        <authorList>
            <person name="Meier V. D."/>
        </authorList>
    </citation>
    <scope>NUCLEOTIDE SEQUENCE</scope>
    <source>
        <strain evidence="2">AVDCRST_MAG86</strain>
    </source>
</reference>
<dbReference type="InterPro" id="IPR008538">
    <property type="entry name" value="Uma2"/>
</dbReference>
<dbReference type="SUPFAM" id="SSF52980">
    <property type="entry name" value="Restriction endonuclease-like"/>
    <property type="match status" value="1"/>
</dbReference>
<gene>
    <name evidence="2" type="ORF">AVDCRST_MAG86-3211</name>
</gene>
<dbReference type="PANTHER" id="PTHR36558">
    <property type="entry name" value="GLR1098 PROTEIN"/>
    <property type="match status" value="1"/>
</dbReference>
<sequence>MRARLIQSITVDEYLEAEIDAEARHEYVYGEVFALARGSVTHNVIGANVMRLLGNAAATSDCRVYGSDMKLRSEEGLFYYPDVMVVCVPPADDLYKTSPYVVVEVVSPSTARKDRLEKRFAYLALESVQYLLIDSRKRAVTGYYRQPQGWEERLFAPSDAVPVPCVDATLSFNELYDKTSL</sequence>
<evidence type="ECO:0000313" key="2">
    <source>
        <dbReference type="EMBL" id="CAA9583789.1"/>
    </source>
</evidence>
<dbReference type="CDD" id="cd06260">
    <property type="entry name" value="DUF820-like"/>
    <property type="match status" value="1"/>
</dbReference>
<protein>
    <recommendedName>
        <fullName evidence="1">Putative restriction endonuclease domain-containing protein</fullName>
    </recommendedName>
</protein>
<dbReference type="Pfam" id="PF05685">
    <property type="entry name" value="Uma2"/>
    <property type="match status" value="1"/>
</dbReference>